<dbReference type="EMBL" id="CP002085">
    <property type="protein sequence ID" value="ADK84127.1"/>
    <property type="molecule type" value="Genomic_DNA"/>
</dbReference>
<keyword evidence="2" id="KW-0808">Transferase</keyword>
<dbReference type="STRING" id="644282.Deba_0755"/>
<dbReference type="CDD" id="cd02440">
    <property type="entry name" value="AdoMet_MTases"/>
    <property type="match status" value="1"/>
</dbReference>
<organism evidence="3 4">
    <name type="scientific">Desulfarculus baarsii (strain ATCC 33931 / DSM 2075 / LMG 7858 / VKM B-1802 / 2st14)</name>
    <dbReference type="NCBI Taxonomy" id="644282"/>
    <lineage>
        <taxon>Bacteria</taxon>
        <taxon>Pseudomonadati</taxon>
        <taxon>Thermodesulfobacteriota</taxon>
        <taxon>Desulfarculia</taxon>
        <taxon>Desulfarculales</taxon>
        <taxon>Desulfarculaceae</taxon>
        <taxon>Desulfarculus</taxon>
    </lineage>
</organism>
<dbReference type="InterPro" id="IPR029063">
    <property type="entry name" value="SAM-dependent_MTases_sf"/>
</dbReference>
<dbReference type="Pfam" id="PF03602">
    <property type="entry name" value="Cons_hypoth95"/>
    <property type="match status" value="1"/>
</dbReference>
<evidence type="ECO:0000256" key="2">
    <source>
        <dbReference type="ARBA" id="ARBA00022679"/>
    </source>
</evidence>
<proteinExistence type="predicted"/>
<dbReference type="OrthoDB" id="9803017at2"/>
<dbReference type="HOGENOM" id="CLU_075826_1_1_7"/>
<protein>
    <submittedName>
        <fullName evidence="3">Methyltransferase</fullName>
    </submittedName>
</protein>
<dbReference type="Proteomes" id="UP000009047">
    <property type="component" value="Chromosome"/>
</dbReference>
<dbReference type="AlphaFoldDB" id="E1QEZ1"/>
<reference evidence="3 4" key="1">
    <citation type="journal article" date="2010" name="Stand. Genomic Sci.">
        <title>Complete genome sequence of Desulfarculus baarsii type strain (2st14).</title>
        <authorList>
            <person name="Sun H."/>
            <person name="Spring S."/>
            <person name="Lapidus A."/>
            <person name="Davenport K."/>
            <person name="Del Rio T.G."/>
            <person name="Tice H."/>
            <person name="Nolan M."/>
            <person name="Copeland A."/>
            <person name="Cheng J.F."/>
            <person name="Lucas S."/>
            <person name="Tapia R."/>
            <person name="Goodwin L."/>
            <person name="Pitluck S."/>
            <person name="Ivanova N."/>
            <person name="Pagani I."/>
            <person name="Mavromatis K."/>
            <person name="Ovchinnikova G."/>
            <person name="Pati A."/>
            <person name="Chen A."/>
            <person name="Palaniappan K."/>
            <person name="Hauser L."/>
            <person name="Chang Y.J."/>
            <person name="Jeffries C.D."/>
            <person name="Detter J.C."/>
            <person name="Han C."/>
            <person name="Rohde M."/>
            <person name="Brambilla E."/>
            <person name="Goker M."/>
            <person name="Woyke T."/>
            <person name="Bristow J."/>
            <person name="Eisen J.A."/>
            <person name="Markowitz V."/>
            <person name="Hugenholtz P."/>
            <person name="Kyrpides N.C."/>
            <person name="Klenk H.P."/>
            <person name="Land M."/>
        </authorList>
    </citation>
    <scope>NUCLEOTIDE SEQUENCE [LARGE SCALE GENOMIC DNA]</scope>
    <source>
        <strain evidence="4">ATCC 33931 / DSM 2075 / LMG 7858 / VKM B-1802 / 2st14</strain>
    </source>
</reference>
<keyword evidence="1 3" id="KW-0489">Methyltransferase</keyword>
<keyword evidence="4" id="KW-1185">Reference proteome</keyword>
<dbReference type="PROSITE" id="PS00092">
    <property type="entry name" value="N6_MTASE"/>
    <property type="match status" value="1"/>
</dbReference>
<dbReference type="SUPFAM" id="SSF53335">
    <property type="entry name" value="S-adenosyl-L-methionine-dependent methyltransferases"/>
    <property type="match status" value="1"/>
</dbReference>
<dbReference type="InterPro" id="IPR002052">
    <property type="entry name" value="DNA_methylase_N6_adenine_CS"/>
</dbReference>
<dbReference type="GO" id="GO:0031167">
    <property type="term" value="P:rRNA methylation"/>
    <property type="evidence" value="ECO:0007669"/>
    <property type="project" value="InterPro"/>
</dbReference>
<dbReference type="NCBIfam" id="TIGR00095">
    <property type="entry name" value="16S rRNA (guanine(966)-N(2))-methyltransferase RsmD"/>
    <property type="match status" value="1"/>
</dbReference>
<dbReference type="KEGG" id="dbr:Deba_0755"/>
<evidence type="ECO:0000256" key="1">
    <source>
        <dbReference type="ARBA" id="ARBA00022603"/>
    </source>
</evidence>
<sequence length="189" mass="19642">MLKVCGGELRGRALKAPAGHDTRPTAAKVRQALFNILGGRTSGARVCDLFAGSGALGVEALSRGAAWCLFVERRRLVCRLIAQNLAGLGLEARGRVLMADAAMASQRLLEQGPFDLALADPPYGQGFVARLARLGARPGFLAPGGVLVIEHAPGEAPPQTGLVIIDHRAYGQTELTFLGVPAAPAGDAQ</sequence>
<evidence type="ECO:0000313" key="4">
    <source>
        <dbReference type="Proteomes" id="UP000009047"/>
    </source>
</evidence>
<dbReference type="RefSeq" id="WP_013257582.1">
    <property type="nucleotide sequence ID" value="NC_014365.1"/>
</dbReference>
<dbReference type="Gene3D" id="3.40.50.150">
    <property type="entry name" value="Vaccinia Virus protein VP39"/>
    <property type="match status" value="1"/>
</dbReference>
<dbReference type="PANTHER" id="PTHR43542:SF1">
    <property type="entry name" value="METHYLTRANSFERASE"/>
    <property type="match status" value="1"/>
</dbReference>
<dbReference type="PIRSF" id="PIRSF004553">
    <property type="entry name" value="CHP00095"/>
    <property type="match status" value="1"/>
</dbReference>
<accession>E1QEZ1</accession>
<dbReference type="GO" id="GO:0008168">
    <property type="term" value="F:methyltransferase activity"/>
    <property type="evidence" value="ECO:0007669"/>
    <property type="project" value="UniProtKB-KW"/>
</dbReference>
<dbReference type="eggNOG" id="COG0742">
    <property type="taxonomic scope" value="Bacteria"/>
</dbReference>
<gene>
    <name evidence="3" type="ordered locus">Deba_0755</name>
</gene>
<name>E1QEZ1_DESB2</name>
<dbReference type="PANTHER" id="PTHR43542">
    <property type="entry name" value="METHYLTRANSFERASE"/>
    <property type="match status" value="1"/>
</dbReference>
<dbReference type="GO" id="GO:0003676">
    <property type="term" value="F:nucleic acid binding"/>
    <property type="evidence" value="ECO:0007669"/>
    <property type="project" value="InterPro"/>
</dbReference>
<evidence type="ECO:0000313" key="3">
    <source>
        <dbReference type="EMBL" id="ADK84127.1"/>
    </source>
</evidence>
<dbReference type="InterPro" id="IPR004398">
    <property type="entry name" value="RNA_MeTrfase_RsmD"/>
</dbReference>